<dbReference type="EMBL" id="KY684083">
    <property type="protein sequence ID" value="ARF08381.1"/>
    <property type="molecule type" value="Genomic_DNA"/>
</dbReference>
<organism evidence="1">
    <name type="scientific">Catovirus CTV1</name>
    <dbReference type="NCBI Taxonomy" id="1977631"/>
    <lineage>
        <taxon>Viruses</taxon>
        <taxon>Varidnaviria</taxon>
        <taxon>Bamfordvirae</taxon>
        <taxon>Nucleocytoviricota</taxon>
        <taxon>Megaviricetes</taxon>
        <taxon>Imitervirales</taxon>
        <taxon>Mimiviridae</taxon>
        <taxon>Klosneuvirinae</taxon>
        <taxon>Catovirus</taxon>
    </lineage>
</organism>
<name>A0A1V0S9K9_9VIRU</name>
<protein>
    <submittedName>
        <fullName evidence="1">Uncharacterized protein</fullName>
    </submittedName>
</protein>
<accession>A0A1V0S9K9</accession>
<proteinExistence type="predicted"/>
<gene>
    <name evidence="1" type="ORF">Catovirus_1_431</name>
</gene>
<sequence>MTCNLENDKLDSEEFKRIEQQCKIQKHIDINEDLMKLIEDDQEIINKRGLDMKDIKNYLEKLLIHISLAKKNKAKYPETEYTKKAFSKLNARDWTCWKTDIAKIFNNSLTVLIYSWCGIEKCPFTSPKYNIDRECEYGDRNYVFVRYDKEYLHMSSLTMHQIIKHNFFQGLNSSYRVSPETIIDFFRLKPQTNYETSYKIIEYPIYEFTCAISSDEIEEINCNETLIERQQYNGYSFLKYKDNKEDKEYYRFYISDPNIKENSVMHNSIPLFLTDNVFGTKHIFYPIEIVNKKEIVLLEQELMTEWI</sequence>
<reference evidence="1" key="1">
    <citation type="journal article" date="2017" name="Science">
        <title>Giant viruses with an expanded complement of translation system components.</title>
        <authorList>
            <person name="Schulz F."/>
            <person name="Yutin N."/>
            <person name="Ivanova N.N."/>
            <person name="Ortega D.R."/>
            <person name="Lee T.K."/>
            <person name="Vierheilig J."/>
            <person name="Daims H."/>
            <person name="Horn M."/>
            <person name="Wagner M."/>
            <person name="Jensen G.J."/>
            <person name="Kyrpides N.C."/>
            <person name="Koonin E.V."/>
            <person name="Woyke T."/>
        </authorList>
    </citation>
    <scope>NUCLEOTIDE SEQUENCE</scope>
    <source>
        <strain evidence="1">CTV1</strain>
    </source>
</reference>
<evidence type="ECO:0000313" key="1">
    <source>
        <dbReference type="EMBL" id="ARF08381.1"/>
    </source>
</evidence>